<keyword evidence="1" id="KW-0732">Signal</keyword>
<dbReference type="AlphaFoldDB" id="A0A430ASY6"/>
<dbReference type="PROSITE" id="PS51257">
    <property type="entry name" value="PROKAR_LIPOPROTEIN"/>
    <property type="match status" value="1"/>
</dbReference>
<dbReference type="RefSeq" id="WP_126813931.1">
    <property type="nucleotide sequence ID" value="NZ_NGKC01000009.1"/>
</dbReference>
<gene>
    <name evidence="2" type="ORF">CBF27_08710</name>
</gene>
<evidence type="ECO:0000313" key="3">
    <source>
        <dbReference type="Proteomes" id="UP000286773"/>
    </source>
</evidence>
<evidence type="ECO:0000313" key="2">
    <source>
        <dbReference type="EMBL" id="RSU11171.1"/>
    </source>
</evidence>
<name>A0A430ASY6_9ENTE</name>
<dbReference type="EMBL" id="NGKC01000009">
    <property type="protein sequence ID" value="RSU11171.1"/>
    <property type="molecule type" value="Genomic_DNA"/>
</dbReference>
<comment type="caution">
    <text evidence="2">The sequence shown here is derived from an EMBL/GenBank/DDBJ whole genome shotgun (WGS) entry which is preliminary data.</text>
</comment>
<feature type="signal peptide" evidence="1">
    <location>
        <begin position="1"/>
        <end position="28"/>
    </location>
</feature>
<evidence type="ECO:0000256" key="1">
    <source>
        <dbReference type="SAM" id="SignalP"/>
    </source>
</evidence>
<evidence type="ECO:0008006" key="4">
    <source>
        <dbReference type="Google" id="ProtNLM"/>
    </source>
</evidence>
<feature type="chain" id="PRO_5019097263" description="Lipoprotein" evidence="1">
    <location>
        <begin position="29"/>
        <end position="129"/>
    </location>
</feature>
<keyword evidence="3" id="KW-1185">Reference proteome</keyword>
<reference evidence="2 3" key="1">
    <citation type="submission" date="2017-05" db="EMBL/GenBank/DDBJ databases">
        <title>Vagococcus spp. assemblies.</title>
        <authorList>
            <person name="Gulvik C.A."/>
        </authorList>
    </citation>
    <scope>NUCLEOTIDE SEQUENCE [LARGE SCALE GENOMIC DNA]</scope>
    <source>
        <strain evidence="2 3">LMG 24798</strain>
    </source>
</reference>
<organism evidence="2 3">
    <name type="scientific">Vagococcus acidifermentans</name>
    <dbReference type="NCBI Taxonomy" id="564710"/>
    <lineage>
        <taxon>Bacteria</taxon>
        <taxon>Bacillati</taxon>
        <taxon>Bacillota</taxon>
        <taxon>Bacilli</taxon>
        <taxon>Lactobacillales</taxon>
        <taxon>Enterococcaceae</taxon>
        <taxon>Vagococcus</taxon>
    </lineage>
</organism>
<proteinExistence type="predicted"/>
<protein>
    <recommendedName>
        <fullName evidence="4">Lipoprotein</fullName>
    </recommendedName>
</protein>
<dbReference type="Proteomes" id="UP000286773">
    <property type="component" value="Unassembled WGS sequence"/>
</dbReference>
<accession>A0A430ASY6</accession>
<sequence length="129" mass="14702">MKKTVGWLLMLVCVVLLTSCGGTTVSLAGEWDAVRTDYEGKDEGVVKLDFNVKNQTVNEYVNDIYADTFYYFYDKEAGTLLIDIDPQELYSVELTEDGKTATLKLLAYDKHCITTEHDEKFVEITMVRH</sequence>
<dbReference type="OrthoDB" id="2041563at2"/>